<feature type="transmembrane region" description="Helical" evidence="5">
    <location>
        <begin position="28"/>
        <end position="59"/>
    </location>
</feature>
<protein>
    <submittedName>
        <fullName evidence="6">VirB3 family type IV secretion system protein</fullName>
    </submittedName>
</protein>
<dbReference type="GO" id="GO:0016020">
    <property type="term" value="C:membrane"/>
    <property type="evidence" value="ECO:0007669"/>
    <property type="project" value="UniProtKB-SubCell"/>
</dbReference>
<evidence type="ECO:0000256" key="2">
    <source>
        <dbReference type="ARBA" id="ARBA00022692"/>
    </source>
</evidence>
<dbReference type="AlphaFoldDB" id="A0A9E2L276"/>
<name>A0A9E2L276_9SPIR</name>
<evidence type="ECO:0000256" key="5">
    <source>
        <dbReference type="SAM" id="Phobius"/>
    </source>
</evidence>
<reference evidence="6" key="1">
    <citation type="journal article" date="2021" name="PeerJ">
        <title>Extensive microbial diversity within the chicken gut microbiome revealed by metagenomics and culture.</title>
        <authorList>
            <person name="Gilroy R."/>
            <person name="Ravi A."/>
            <person name="Getino M."/>
            <person name="Pursley I."/>
            <person name="Horton D.L."/>
            <person name="Alikhan N.F."/>
            <person name="Baker D."/>
            <person name="Gharbi K."/>
            <person name="Hall N."/>
            <person name="Watson M."/>
            <person name="Adriaenssens E.M."/>
            <person name="Foster-Nyarko E."/>
            <person name="Jarju S."/>
            <person name="Secka A."/>
            <person name="Antonio M."/>
            <person name="Oren A."/>
            <person name="Chaudhuri R.R."/>
            <person name="La Ragione R."/>
            <person name="Hildebrand F."/>
            <person name="Pallen M.J."/>
        </authorList>
    </citation>
    <scope>NUCLEOTIDE SEQUENCE</scope>
    <source>
        <strain evidence="6">Gambia15-2214</strain>
    </source>
</reference>
<evidence type="ECO:0000256" key="3">
    <source>
        <dbReference type="ARBA" id="ARBA00022989"/>
    </source>
</evidence>
<accession>A0A9E2L276</accession>
<comment type="caution">
    <text evidence="6">The sequence shown here is derived from an EMBL/GenBank/DDBJ whole genome shotgun (WGS) entry which is preliminary data.</text>
</comment>
<keyword evidence="2 5" id="KW-0812">Transmembrane</keyword>
<organism evidence="6 7">
    <name type="scientific">Candidatus Treponema excrementipullorum</name>
    <dbReference type="NCBI Taxonomy" id="2838768"/>
    <lineage>
        <taxon>Bacteria</taxon>
        <taxon>Pseudomonadati</taxon>
        <taxon>Spirochaetota</taxon>
        <taxon>Spirochaetia</taxon>
        <taxon>Spirochaetales</taxon>
        <taxon>Treponemataceae</taxon>
        <taxon>Treponema</taxon>
    </lineage>
</organism>
<comment type="subcellular location">
    <subcellularLocation>
        <location evidence="1">Membrane</location>
    </subcellularLocation>
</comment>
<proteinExistence type="predicted"/>
<keyword evidence="4 5" id="KW-0472">Membrane</keyword>
<evidence type="ECO:0000256" key="4">
    <source>
        <dbReference type="ARBA" id="ARBA00023136"/>
    </source>
</evidence>
<evidence type="ECO:0000313" key="6">
    <source>
        <dbReference type="EMBL" id="MBU3849855.1"/>
    </source>
</evidence>
<reference evidence="6" key="2">
    <citation type="submission" date="2021-04" db="EMBL/GenBank/DDBJ databases">
        <authorList>
            <person name="Gilroy R."/>
        </authorList>
    </citation>
    <scope>NUCLEOTIDE SEQUENCE</scope>
    <source>
        <strain evidence="6">Gambia15-2214</strain>
    </source>
</reference>
<dbReference type="EMBL" id="JAHLFV010000114">
    <property type="protein sequence ID" value="MBU3849855.1"/>
    <property type="molecule type" value="Genomic_DNA"/>
</dbReference>
<evidence type="ECO:0000313" key="7">
    <source>
        <dbReference type="Proteomes" id="UP000823914"/>
    </source>
</evidence>
<dbReference type="InterPro" id="IPR007792">
    <property type="entry name" value="T4SS_VirB3/TrbD/AvhB"/>
</dbReference>
<dbReference type="Proteomes" id="UP000823914">
    <property type="component" value="Unassembled WGS sequence"/>
</dbReference>
<dbReference type="Pfam" id="PF05101">
    <property type="entry name" value="VirB3"/>
    <property type="match status" value="1"/>
</dbReference>
<gene>
    <name evidence="6" type="ORF">IAA16_04750</name>
</gene>
<evidence type="ECO:0000256" key="1">
    <source>
        <dbReference type="ARBA" id="ARBA00004370"/>
    </source>
</evidence>
<keyword evidence="3 5" id="KW-1133">Transmembrane helix</keyword>
<sequence>MEESLYDYEITVHQSLLHPIQFMGIGEMAFVIIAMFTTMLSTLISPWCIILGVIALLLLRFMCKDEPYLVDFIVQNLSQADKYGG</sequence>